<keyword evidence="1" id="KW-0472">Membrane</keyword>
<evidence type="ECO:0000313" key="2">
    <source>
        <dbReference type="EMBL" id="KAA9108062.1"/>
    </source>
</evidence>
<comment type="caution">
    <text evidence="2">The sequence shown here is derived from an EMBL/GenBank/DDBJ whole genome shotgun (WGS) entry which is preliminary data.</text>
</comment>
<protein>
    <submittedName>
        <fullName evidence="2">DUF4260 family protein</fullName>
    </submittedName>
</protein>
<dbReference type="InterPro" id="IPR025356">
    <property type="entry name" value="DUF4260"/>
</dbReference>
<gene>
    <name evidence="2" type="ORF">F6B43_11645</name>
</gene>
<keyword evidence="3" id="KW-1185">Reference proteome</keyword>
<feature type="transmembrane region" description="Helical" evidence="1">
    <location>
        <begin position="96"/>
        <end position="116"/>
    </location>
</feature>
<accession>A0A5J5J084</accession>
<reference evidence="3" key="1">
    <citation type="submission" date="2019-09" db="EMBL/GenBank/DDBJ databases">
        <title>Mumia zhuanghuii sp. nov. isolated from the intestinal contents of plateau pika (Ochotona curzoniae) in the Qinghai-Tibet plateau of China.</title>
        <authorList>
            <person name="Tian Z."/>
        </authorList>
    </citation>
    <scope>NUCLEOTIDE SEQUENCE [LARGE SCALE GENOMIC DNA]</scope>
    <source>
        <strain evidence="3">JCM 30598</strain>
    </source>
</reference>
<keyword evidence="1" id="KW-0812">Transmembrane</keyword>
<dbReference type="EMBL" id="VYSA01000002">
    <property type="protein sequence ID" value="KAA9108062.1"/>
    <property type="molecule type" value="Genomic_DNA"/>
</dbReference>
<evidence type="ECO:0000313" key="3">
    <source>
        <dbReference type="Proteomes" id="UP000325827"/>
    </source>
</evidence>
<evidence type="ECO:0000256" key="1">
    <source>
        <dbReference type="SAM" id="Phobius"/>
    </source>
</evidence>
<sequence length="124" mass="13291">MSGSHAHRAPIPFAPVSILTRLEGAAVAVAAVVVFVLAGFAWWWMPALFLLFDLSFAGYAVSNRVGAFTYNLVHNYVVPVAMITAWGVALSAGQEWGVLVFVGACWLFHVGVDRALGFGPRPSE</sequence>
<dbReference type="AlphaFoldDB" id="A0A5J5J084"/>
<dbReference type="Pfam" id="PF14079">
    <property type="entry name" value="DUF4260"/>
    <property type="match status" value="1"/>
</dbReference>
<dbReference type="Proteomes" id="UP000325827">
    <property type="component" value="Unassembled WGS sequence"/>
</dbReference>
<proteinExistence type="predicted"/>
<name>A0A5J5J084_9MICO</name>
<organism evidence="2 3">
    <name type="scientific">Microbacterium rhizomatis</name>
    <dbReference type="NCBI Taxonomy" id="1631477"/>
    <lineage>
        <taxon>Bacteria</taxon>
        <taxon>Bacillati</taxon>
        <taxon>Actinomycetota</taxon>
        <taxon>Actinomycetes</taxon>
        <taxon>Micrococcales</taxon>
        <taxon>Microbacteriaceae</taxon>
        <taxon>Microbacterium</taxon>
    </lineage>
</organism>
<feature type="transmembrane region" description="Helical" evidence="1">
    <location>
        <begin position="12"/>
        <end position="37"/>
    </location>
</feature>
<dbReference type="RefSeq" id="WP_150449093.1">
    <property type="nucleotide sequence ID" value="NZ_VYSA01000002.1"/>
</dbReference>
<dbReference type="OrthoDB" id="9813911at2"/>
<feature type="transmembrane region" description="Helical" evidence="1">
    <location>
        <begin position="73"/>
        <end position="90"/>
    </location>
</feature>
<keyword evidence="1" id="KW-1133">Transmembrane helix</keyword>